<dbReference type="KEGG" id="phn:PAEH1_00395"/>
<proteinExistence type="predicted"/>
<organism evidence="2 3">
    <name type="scientific">Paenalcaligenes hominis</name>
    <dbReference type="NCBI Taxonomy" id="643674"/>
    <lineage>
        <taxon>Bacteria</taxon>
        <taxon>Pseudomonadati</taxon>
        <taxon>Pseudomonadota</taxon>
        <taxon>Betaproteobacteria</taxon>
        <taxon>Burkholderiales</taxon>
        <taxon>Alcaligenaceae</taxon>
        <taxon>Paenalcaligenes</taxon>
    </lineage>
</organism>
<feature type="region of interest" description="Disordered" evidence="1">
    <location>
        <begin position="1"/>
        <end position="91"/>
    </location>
</feature>
<sequence>MTQDRTEIPDTNQPVPKQPNDIPQREPNPQEKPEIDLPNKNSETPYDKDDIKGTKATQLDGDPNPQGADQDTFKPHDDTPARLDKKQGPNT</sequence>
<dbReference type="OrthoDB" id="8637286at2"/>
<reference evidence="2 3" key="1">
    <citation type="submission" date="2017-01" db="EMBL/GenBank/DDBJ databases">
        <title>Complete Genome Sequence of Paenalcaligenes hominis, Isolated from a paraplegic Patient with neurogenic bladder.</title>
        <authorList>
            <person name="Mukhopadhyay R."/>
            <person name="Joaquin J."/>
            <person name="Hogue R."/>
            <person name="Kilaru A."/>
            <person name="Jospin G."/>
            <person name="Mars K."/>
            <person name="Eisen J.A."/>
            <person name="Chaturvedi V."/>
        </authorList>
    </citation>
    <scope>NUCLEOTIDE SEQUENCE [LARGE SCALE GENOMIC DNA]</scope>
    <source>
        <strain evidence="2 3">15S00501</strain>
    </source>
</reference>
<evidence type="ECO:0000256" key="1">
    <source>
        <dbReference type="SAM" id="MobiDB-lite"/>
    </source>
</evidence>
<gene>
    <name evidence="2" type="ORF">PAEH1_00395</name>
</gene>
<evidence type="ECO:0000313" key="2">
    <source>
        <dbReference type="EMBL" id="AQS50386.1"/>
    </source>
</evidence>
<feature type="compositionally biased region" description="Basic and acidic residues" evidence="1">
    <location>
        <begin position="71"/>
        <end position="91"/>
    </location>
</feature>
<accession>A0A1U9JXB1</accession>
<evidence type="ECO:0000313" key="3">
    <source>
        <dbReference type="Proteomes" id="UP000189369"/>
    </source>
</evidence>
<dbReference type="AlphaFoldDB" id="A0A1U9JXB1"/>
<dbReference type="Proteomes" id="UP000189369">
    <property type="component" value="Chromosome"/>
</dbReference>
<name>A0A1U9JXB1_9BURK</name>
<feature type="compositionally biased region" description="Basic and acidic residues" evidence="1">
    <location>
        <begin position="28"/>
        <end position="37"/>
    </location>
</feature>
<protein>
    <submittedName>
        <fullName evidence="2">Uncharacterized protein</fullName>
    </submittedName>
</protein>
<dbReference type="EMBL" id="CP019697">
    <property type="protein sequence ID" value="AQS50386.1"/>
    <property type="molecule type" value="Genomic_DNA"/>
</dbReference>